<accession>L8WCA8</accession>
<organism evidence="2 3">
    <name type="scientific">Thanatephorus cucumeris (strain AG1-IA)</name>
    <name type="common">Rice sheath blight fungus</name>
    <name type="synonym">Rhizoctonia solani</name>
    <dbReference type="NCBI Taxonomy" id="983506"/>
    <lineage>
        <taxon>Eukaryota</taxon>
        <taxon>Fungi</taxon>
        <taxon>Dikarya</taxon>
        <taxon>Basidiomycota</taxon>
        <taxon>Agaricomycotina</taxon>
        <taxon>Agaricomycetes</taxon>
        <taxon>Cantharellales</taxon>
        <taxon>Ceratobasidiaceae</taxon>
        <taxon>Rhizoctonia</taxon>
        <taxon>Rhizoctonia solani AG-1</taxon>
    </lineage>
</organism>
<evidence type="ECO:0000313" key="3">
    <source>
        <dbReference type="Proteomes" id="UP000011668"/>
    </source>
</evidence>
<evidence type="ECO:0000313" key="2">
    <source>
        <dbReference type="EMBL" id="ELU35600.1"/>
    </source>
</evidence>
<feature type="compositionally biased region" description="Low complexity" evidence="1">
    <location>
        <begin position="30"/>
        <end position="41"/>
    </location>
</feature>
<keyword evidence="3" id="KW-1185">Reference proteome</keyword>
<proteinExistence type="predicted"/>
<name>L8WCA8_THACA</name>
<gene>
    <name evidence="2" type="ORF">AG1IA_10370</name>
</gene>
<feature type="region of interest" description="Disordered" evidence="1">
    <location>
        <begin position="30"/>
        <end position="55"/>
    </location>
</feature>
<protein>
    <submittedName>
        <fullName evidence="2">Uncharacterized protein</fullName>
    </submittedName>
</protein>
<dbReference type="EMBL" id="AFRT01006012">
    <property type="protein sequence ID" value="ELU35600.1"/>
    <property type="molecule type" value="Genomic_DNA"/>
</dbReference>
<dbReference type="Proteomes" id="UP000011668">
    <property type="component" value="Unassembled WGS sequence"/>
</dbReference>
<dbReference type="AlphaFoldDB" id="L8WCA8"/>
<dbReference type="HOGENOM" id="CLU_2575483_0_0_1"/>
<evidence type="ECO:0000256" key="1">
    <source>
        <dbReference type="SAM" id="MobiDB-lite"/>
    </source>
</evidence>
<reference evidence="2 3" key="1">
    <citation type="journal article" date="2013" name="Nat. Commun.">
        <title>The evolution and pathogenic mechanisms of the rice sheath blight pathogen.</title>
        <authorList>
            <person name="Zheng A."/>
            <person name="Lin R."/>
            <person name="Xu L."/>
            <person name="Qin P."/>
            <person name="Tang C."/>
            <person name="Ai P."/>
            <person name="Zhang D."/>
            <person name="Liu Y."/>
            <person name="Sun Z."/>
            <person name="Feng H."/>
            <person name="Wang Y."/>
            <person name="Chen Y."/>
            <person name="Liang X."/>
            <person name="Fu R."/>
            <person name="Li Q."/>
            <person name="Zhang J."/>
            <person name="Yu X."/>
            <person name="Xie Z."/>
            <person name="Ding L."/>
            <person name="Guan P."/>
            <person name="Tang J."/>
            <person name="Liang Y."/>
            <person name="Wang S."/>
            <person name="Deng Q."/>
            <person name="Li S."/>
            <person name="Zhu J."/>
            <person name="Wang L."/>
            <person name="Liu H."/>
            <person name="Li P."/>
        </authorList>
    </citation>
    <scope>NUCLEOTIDE SEQUENCE [LARGE SCALE GENOMIC DNA]</scope>
    <source>
        <strain evidence="3">AG-1 IA</strain>
    </source>
</reference>
<sequence length="81" mass="8678">MNCGEHLASTLGASGLTSVPQALIAARYRATAAPKTTSSTAVGPSKRHSKNPPPALTQELVYRVQMHCQCYIRRLSSRPQG</sequence>
<comment type="caution">
    <text evidence="2">The sequence shown here is derived from an EMBL/GenBank/DDBJ whole genome shotgun (WGS) entry which is preliminary data.</text>
</comment>